<dbReference type="Proteomes" id="UP000075604">
    <property type="component" value="Unassembled WGS sequence"/>
</dbReference>
<reference evidence="4 5" key="1">
    <citation type="submission" date="2014-02" db="EMBL/GenBank/DDBJ databases">
        <title>The small core and large imbalanced accessory genome model reveals a collaborative survival strategy of Sorangium cellulosum strains in nature.</title>
        <authorList>
            <person name="Han K."/>
            <person name="Peng R."/>
            <person name="Blom J."/>
            <person name="Li Y.-Z."/>
        </authorList>
    </citation>
    <scope>NUCLEOTIDE SEQUENCE [LARGE SCALE GENOMIC DNA]</scope>
    <source>
        <strain evidence="4 5">So0157-18</strain>
    </source>
</reference>
<name>A0A150P248_SORCE</name>
<comment type="caution">
    <text evidence="4">The sequence shown here is derived from an EMBL/GenBank/DDBJ whole genome shotgun (WGS) entry which is preliminary data.</text>
</comment>
<dbReference type="EMBL" id="JELX01004271">
    <property type="protein sequence ID" value="KYF49272.1"/>
    <property type="molecule type" value="Genomic_DNA"/>
</dbReference>
<evidence type="ECO:0000313" key="4">
    <source>
        <dbReference type="EMBL" id="KYF49272.1"/>
    </source>
</evidence>
<protein>
    <submittedName>
        <fullName evidence="4">Uncharacterized protein</fullName>
    </submittedName>
</protein>
<dbReference type="Pfam" id="PF07631">
    <property type="entry name" value="PSD4"/>
    <property type="match status" value="1"/>
</dbReference>
<evidence type="ECO:0000256" key="1">
    <source>
        <dbReference type="SAM" id="MobiDB-lite"/>
    </source>
</evidence>
<sequence length="453" mass="48683">MTTDVDNIRVLGLSATWRRARAPLGMTLQHRHSEEGPSLGRRRRTSWATIAFIALGMATACVQAESAVTPTADAGAGGRDADRETGVGGGIGGEAGSNDAQPEPASLASAQTVAVRLARLLWDAEPEAALIARLDNDRSSSRVAAVAAEMLDDPRARMGLEAWIRWLLRLDDLATETKEAVELLPDVRASMASEAVKLAEYVAFDGDGRIDTLFLAPYTMMDGALGRHYGVDLAPDAAWQPVEFPTHDRVGLLGTAGVLTRYSGRYQPPWPARRYWLLSDTLLCEMLPIAPPAPSVLGTPTVPMRSARQQMIEVTASPDCMACHFAVNPLGFAFVGFDTLGRAVSTDGESPVDPSGALPVGDSSELSFTGQPDLIRQLMDRPETGRCLARRLLSYALDPSPDSGNAEHSRFVRLTPELRASFETAAAEAARTNMIRDLFIAVTRTPSFRAAAE</sequence>
<dbReference type="InterPro" id="IPR013042">
    <property type="entry name" value="DUF1592"/>
</dbReference>
<evidence type="ECO:0000259" key="3">
    <source>
        <dbReference type="Pfam" id="PF07631"/>
    </source>
</evidence>
<dbReference type="InterPro" id="IPR013039">
    <property type="entry name" value="DUF1588"/>
</dbReference>
<gene>
    <name evidence="4" type="ORF">BE04_03520</name>
</gene>
<dbReference type="AlphaFoldDB" id="A0A150P248"/>
<evidence type="ECO:0000313" key="5">
    <source>
        <dbReference type="Proteomes" id="UP000075604"/>
    </source>
</evidence>
<feature type="region of interest" description="Disordered" evidence="1">
    <location>
        <begin position="71"/>
        <end position="107"/>
    </location>
</feature>
<organism evidence="4 5">
    <name type="scientific">Sorangium cellulosum</name>
    <name type="common">Polyangium cellulosum</name>
    <dbReference type="NCBI Taxonomy" id="56"/>
    <lineage>
        <taxon>Bacteria</taxon>
        <taxon>Pseudomonadati</taxon>
        <taxon>Myxococcota</taxon>
        <taxon>Polyangia</taxon>
        <taxon>Polyangiales</taxon>
        <taxon>Polyangiaceae</taxon>
        <taxon>Sorangium</taxon>
    </lineage>
</organism>
<evidence type="ECO:0000259" key="2">
    <source>
        <dbReference type="Pfam" id="PF07627"/>
    </source>
</evidence>
<proteinExistence type="predicted"/>
<dbReference type="Pfam" id="PF07627">
    <property type="entry name" value="PSCyt3"/>
    <property type="match status" value="1"/>
</dbReference>
<accession>A0A150P248</accession>
<feature type="domain" description="DUF1592" evidence="3">
    <location>
        <begin position="111"/>
        <end position="231"/>
    </location>
</feature>
<feature type="compositionally biased region" description="Gly residues" evidence="1">
    <location>
        <begin position="86"/>
        <end position="95"/>
    </location>
</feature>
<feature type="domain" description="DUF1588" evidence="2">
    <location>
        <begin position="249"/>
        <end position="343"/>
    </location>
</feature>